<keyword evidence="2" id="KW-1185">Reference proteome</keyword>
<name>A0ABD4Z611_9CREN</name>
<evidence type="ECO:0008006" key="3">
    <source>
        <dbReference type="Google" id="ProtNLM"/>
    </source>
</evidence>
<evidence type="ECO:0000313" key="2">
    <source>
        <dbReference type="Proteomes" id="UP001529235"/>
    </source>
</evidence>
<accession>A0ABD4Z611</accession>
<comment type="caution">
    <text evidence="1">The sequence shown here is derived from an EMBL/GenBank/DDBJ whole genome shotgun (WGS) entry which is preliminary data.</text>
</comment>
<reference evidence="1 2" key="1">
    <citation type="submission" date="2023-05" db="EMBL/GenBank/DDBJ databases">
        <title>A new hyperthermophilic archaea 'Ignisphaera cupida' sp. nov. and description of the family 'Ignisphaeraceae' fam. nov.</title>
        <authorList>
            <person name="Podosokorskaya O.A."/>
            <person name="Elcheninov A.G."/>
            <person name="Klukina A."/>
            <person name="Merkel A.Y."/>
        </authorList>
    </citation>
    <scope>NUCLEOTIDE SEQUENCE [LARGE SCALE GENOMIC DNA]</scope>
    <source>
        <strain evidence="1 2">4213-co</strain>
    </source>
</reference>
<organism evidence="1 2">
    <name type="scientific">Ignisphaera cupida</name>
    <dbReference type="NCBI Taxonomy" id="3050454"/>
    <lineage>
        <taxon>Archaea</taxon>
        <taxon>Thermoproteota</taxon>
        <taxon>Thermoprotei</taxon>
        <taxon>Desulfurococcales</taxon>
        <taxon>Desulfurococcaceae</taxon>
        <taxon>Ignisphaera</taxon>
    </lineage>
</organism>
<evidence type="ECO:0000313" key="1">
    <source>
        <dbReference type="EMBL" id="MDK6028741.1"/>
    </source>
</evidence>
<protein>
    <recommendedName>
        <fullName evidence="3">DUF1616 domain-containing protein</fullName>
    </recommendedName>
</protein>
<dbReference type="AlphaFoldDB" id="A0ABD4Z611"/>
<proteinExistence type="predicted"/>
<dbReference type="RefSeq" id="WP_285273715.1">
    <property type="nucleotide sequence ID" value="NZ_JASNVW010000002.1"/>
</dbReference>
<dbReference type="Proteomes" id="UP001529235">
    <property type="component" value="Unassembled WGS sequence"/>
</dbReference>
<gene>
    <name evidence="1" type="ORF">QPL79_05140</name>
</gene>
<dbReference type="EMBL" id="JASNVW010000002">
    <property type="protein sequence ID" value="MDK6028741.1"/>
    <property type="molecule type" value="Genomic_DNA"/>
</dbReference>
<sequence>MDRALLLTAISILAAAFIAASVFAYYPLKLVVQPVTPPITFVPGTNANKSDLGSTDLGSSNTITVSLGKNSTSAEITIHPTYHTTYYKNVMMIVNNDTKAYNVSLVVDTVSNNLPPGSKVYMIVFSSGASRSLSASYPEPGLPSSYVRVINLTNIRTRTSKWIQWLDANSIWEIDFMVYIPEGASLTDASATFGMHLVYSPSEETPP</sequence>